<evidence type="ECO:0000313" key="2">
    <source>
        <dbReference type="Proteomes" id="UP000217785"/>
    </source>
</evidence>
<dbReference type="RefSeq" id="WP_165912453.1">
    <property type="nucleotide sequence ID" value="NZ_BDUF01000109.1"/>
</dbReference>
<protein>
    <submittedName>
        <fullName evidence="1">Uncharacterized protein</fullName>
    </submittedName>
</protein>
<name>A0A292YTM0_9BACL</name>
<evidence type="ECO:0000313" key="1">
    <source>
        <dbReference type="EMBL" id="GAX91830.1"/>
    </source>
</evidence>
<gene>
    <name evidence="1" type="ORF">EFBL_3521</name>
</gene>
<accession>A0A292YTM0</accession>
<keyword evidence="2" id="KW-1185">Reference proteome</keyword>
<dbReference type="AlphaFoldDB" id="A0A292YTM0"/>
<sequence>MPWVYYGKLFDSKFQAGCLAARIRDDWWTNHYQSPRFVGIYQTKSGRYGVKYLW</sequence>
<dbReference type="Proteomes" id="UP000217785">
    <property type="component" value="Unassembled WGS sequence"/>
</dbReference>
<proteinExistence type="predicted"/>
<organism evidence="1 2">
    <name type="scientific">Effusibacillus lacus</name>
    <dbReference type="NCBI Taxonomy" id="1348429"/>
    <lineage>
        <taxon>Bacteria</taxon>
        <taxon>Bacillati</taxon>
        <taxon>Bacillota</taxon>
        <taxon>Bacilli</taxon>
        <taxon>Bacillales</taxon>
        <taxon>Alicyclobacillaceae</taxon>
        <taxon>Effusibacillus</taxon>
    </lineage>
</organism>
<reference evidence="2" key="1">
    <citation type="submission" date="2017-07" db="EMBL/GenBank/DDBJ databases">
        <title>Draft genome sequence of Effusibacillus lacus strain skLN1.</title>
        <authorList>
            <person name="Watanabe M."/>
            <person name="Kojima H."/>
            <person name="Fukui M."/>
        </authorList>
    </citation>
    <scope>NUCLEOTIDE SEQUENCE [LARGE SCALE GENOMIC DNA]</scope>
    <source>
        <strain evidence="2">skLN1</strain>
    </source>
</reference>
<dbReference type="EMBL" id="BDUF01000109">
    <property type="protein sequence ID" value="GAX91830.1"/>
    <property type="molecule type" value="Genomic_DNA"/>
</dbReference>
<comment type="caution">
    <text evidence="1">The sequence shown here is derived from an EMBL/GenBank/DDBJ whole genome shotgun (WGS) entry which is preliminary data.</text>
</comment>